<dbReference type="STRING" id="5486.A0A367XMB3"/>
<evidence type="ECO:0000313" key="14">
    <source>
        <dbReference type="Proteomes" id="UP000253472"/>
    </source>
</evidence>
<dbReference type="InterPro" id="IPR036871">
    <property type="entry name" value="PX_dom_sf"/>
</dbReference>
<dbReference type="GO" id="GO:0035091">
    <property type="term" value="F:phosphatidylinositol binding"/>
    <property type="evidence" value="ECO:0007669"/>
    <property type="project" value="InterPro"/>
</dbReference>
<evidence type="ECO:0000256" key="4">
    <source>
        <dbReference type="ARBA" id="ARBA00022448"/>
    </source>
</evidence>
<feature type="compositionally biased region" description="Basic and acidic residues" evidence="11">
    <location>
        <begin position="146"/>
        <end position="155"/>
    </location>
</feature>
<dbReference type="Pfam" id="PF00787">
    <property type="entry name" value="PX"/>
    <property type="match status" value="1"/>
</dbReference>
<evidence type="ECO:0000313" key="13">
    <source>
        <dbReference type="EMBL" id="RCK54794.1"/>
    </source>
</evidence>
<evidence type="ECO:0000256" key="3">
    <source>
        <dbReference type="ARBA" id="ARBA00010883"/>
    </source>
</evidence>
<feature type="domain" description="PX" evidence="12">
    <location>
        <begin position="215"/>
        <end position="349"/>
    </location>
</feature>
<dbReference type="InterPro" id="IPR001683">
    <property type="entry name" value="PX_dom"/>
</dbReference>
<gene>
    <name evidence="13" type="primary">SNX4_1</name>
    <name evidence="13" type="ORF">Cantr_03727</name>
</gene>
<keyword evidence="7" id="KW-0472">Membrane</keyword>
<organism evidence="13 14">
    <name type="scientific">Candida viswanathii</name>
    <dbReference type="NCBI Taxonomy" id="5486"/>
    <lineage>
        <taxon>Eukaryota</taxon>
        <taxon>Fungi</taxon>
        <taxon>Dikarya</taxon>
        <taxon>Ascomycota</taxon>
        <taxon>Saccharomycotina</taxon>
        <taxon>Pichiomycetes</taxon>
        <taxon>Debaryomycetaceae</taxon>
        <taxon>Candida/Lodderomyces clade</taxon>
        <taxon>Candida</taxon>
    </lineage>
</organism>
<sequence length="658" mass="74364">MSSDDQFTSIQWDREDIDNHDDQQYQGDNENDTENKTNINPIAEEGSLESDHQSDNKTTTASATGSDGDTQDHDTSKDDTTGSETVADTLDATHLNDDHDSNHNQSQDNDNTKSNNNDNSKTGSSDSSNGSAEQPGDSLLLSPSKQEPKSAHEESASEEPAPAVSPTSSSNNNNNQTNEASQLEQRSSQGAEQADEELPPAPKGYVDISYYDKYAIKTSVTHPNRDLDAASKPFISYLVTTTTNNPSILKLTKEKKPKDGEDYLTFSVRRRYGDFRYLYESLSNDFPTVMIPPLPSKLNFKYLTGDTFSSEFVHKRLHSLDRFVRFILQHKILSQLSIFHLFVSDSNDWATFTASLKIKDSGEDSGFVGKVVNEDLITETVMNFLTPSKHKKETNRDILEINDKLKKLYENLLKLDKIFSKLNKKNHELSVDYELFLNQIVKLSTREDEEAIDSNYKIFAQCLTEFSKSWDSLYRFYNETFIVALKDSGKYIMSLTNLIQIQHNKQIDLQVLHDYLNKTKAELLSLGGNINHGPPPSPHPQLQSSGGIVNNTTQLIKDTLSTSATPHIGSTSSDNKIQKLENKIQELNKEIRKESELLTELINQIVVEFGNLQNFIKLELKNSMISLCDQNISFYQLLLQKYEELEMKLMKRLDDNSL</sequence>
<feature type="compositionally biased region" description="Basic and acidic residues" evidence="11">
    <location>
        <begin position="70"/>
        <end position="80"/>
    </location>
</feature>
<dbReference type="CDD" id="cd06863">
    <property type="entry name" value="PX_Atg24p"/>
    <property type="match status" value="1"/>
</dbReference>
<dbReference type="Proteomes" id="UP000253472">
    <property type="component" value="Unassembled WGS sequence"/>
</dbReference>
<dbReference type="InterPro" id="IPR027267">
    <property type="entry name" value="AH/BAR_dom_sf"/>
</dbReference>
<dbReference type="Gene3D" id="3.30.1520.10">
    <property type="entry name" value="Phox-like domain"/>
    <property type="match status" value="1"/>
</dbReference>
<feature type="compositionally biased region" description="Polar residues" evidence="11">
    <location>
        <begin position="1"/>
        <end position="11"/>
    </location>
</feature>
<feature type="compositionally biased region" description="Low complexity" evidence="11">
    <location>
        <begin position="103"/>
        <end position="131"/>
    </location>
</feature>
<dbReference type="FunFam" id="3.30.1520.10:FF:000086">
    <property type="entry name" value="Sorting nexin-4"/>
    <property type="match status" value="1"/>
</dbReference>
<evidence type="ECO:0000256" key="6">
    <source>
        <dbReference type="ARBA" id="ARBA00023121"/>
    </source>
</evidence>
<evidence type="ECO:0000256" key="1">
    <source>
        <dbReference type="ARBA" id="ARBA00004184"/>
    </source>
</evidence>
<keyword evidence="14" id="KW-1185">Reference proteome</keyword>
<dbReference type="GO" id="GO:0000422">
    <property type="term" value="P:autophagy of mitochondrion"/>
    <property type="evidence" value="ECO:0007669"/>
    <property type="project" value="TreeGrafter"/>
</dbReference>
<evidence type="ECO:0000259" key="12">
    <source>
        <dbReference type="PROSITE" id="PS50195"/>
    </source>
</evidence>
<dbReference type="GO" id="GO:0015031">
    <property type="term" value="P:protein transport"/>
    <property type="evidence" value="ECO:0007669"/>
    <property type="project" value="TreeGrafter"/>
</dbReference>
<evidence type="ECO:0000256" key="5">
    <source>
        <dbReference type="ARBA" id="ARBA00022490"/>
    </source>
</evidence>
<protein>
    <recommendedName>
        <fullName evidence="8">Sorting nexin-4</fullName>
    </recommendedName>
    <alternativeName>
        <fullName evidence="9">Autophagy-related protein 24</fullName>
    </alternativeName>
</protein>
<comment type="caution">
    <text evidence="13">The sequence shown here is derived from an EMBL/GenBank/DDBJ whole genome shotgun (WGS) entry which is preliminary data.</text>
</comment>
<feature type="compositionally biased region" description="Low complexity" evidence="11">
    <location>
        <begin position="158"/>
        <end position="181"/>
    </location>
</feature>
<dbReference type="GO" id="GO:0000407">
    <property type="term" value="C:phagophore assembly site"/>
    <property type="evidence" value="ECO:0007669"/>
    <property type="project" value="TreeGrafter"/>
</dbReference>
<keyword evidence="5" id="KW-0963">Cytoplasm</keyword>
<proteinExistence type="inferred from homology"/>
<dbReference type="EMBL" id="QLNQ01000030">
    <property type="protein sequence ID" value="RCK54794.1"/>
    <property type="molecule type" value="Genomic_DNA"/>
</dbReference>
<comment type="subcellular location">
    <subcellularLocation>
        <location evidence="2">Cytoplasm</location>
    </subcellularLocation>
    <subcellularLocation>
        <location evidence="1">Endomembrane system</location>
        <topology evidence="1">Peripheral membrane protein</topology>
    </subcellularLocation>
</comment>
<comment type="similarity">
    <text evidence="3">Belongs to the sorting nexin family.</text>
</comment>
<name>A0A367XMB3_9ASCO</name>
<feature type="coiled-coil region" evidence="10">
    <location>
        <begin position="570"/>
        <end position="604"/>
    </location>
</feature>
<keyword evidence="10" id="KW-0175">Coiled coil</keyword>
<accession>A0A367XMB3</accession>
<dbReference type="AlphaFoldDB" id="A0A367XMB3"/>
<keyword evidence="4" id="KW-0813">Transport</keyword>
<dbReference type="Gene3D" id="1.20.1270.60">
    <property type="entry name" value="Arfaptin homology (AH) domain/BAR domain"/>
    <property type="match status" value="1"/>
</dbReference>
<dbReference type="GO" id="GO:0005769">
    <property type="term" value="C:early endosome"/>
    <property type="evidence" value="ECO:0007669"/>
    <property type="project" value="TreeGrafter"/>
</dbReference>
<feature type="compositionally biased region" description="Polar residues" evidence="11">
    <location>
        <begin position="56"/>
        <end position="68"/>
    </location>
</feature>
<dbReference type="GO" id="GO:0061709">
    <property type="term" value="P:reticulophagy"/>
    <property type="evidence" value="ECO:0007669"/>
    <property type="project" value="TreeGrafter"/>
</dbReference>
<keyword evidence="6" id="KW-0446">Lipid-binding</keyword>
<evidence type="ECO:0000256" key="11">
    <source>
        <dbReference type="SAM" id="MobiDB-lite"/>
    </source>
</evidence>
<dbReference type="GO" id="GO:0034727">
    <property type="term" value="P:piecemeal microautophagy of the nucleus"/>
    <property type="evidence" value="ECO:0007669"/>
    <property type="project" value="TreeGrafter"/>
</dbReference>
<evidence type="ECO:0000256" key="2">
    <source>
        <dbReference type="ARBA" id="ARBA00004496"/>
    </source>
</evidence>
<feature type="region of interest" description="Disordered" evidence="11">
    <location>
        <begin position="1"/>
        <end position="203"/>
    </location>
</feature>
<evidence type="ECO:0000256" key="8">
    <source>
        <dbReference type="ARBA" id="ARBA00040748"/>
    </source>
</evidence>
<feature type="compositionally biased region" description="Polar residues" evidence="11">
    <location>
        <begin position="182"/>
        <end position="191"/>
    </location>
</feature>
<evidence type="ECO:0000256" key="10">
    <source>
        <dbReference type="SAM" id="Coils"/>
    </source>
</evidence>
<dbReference type="SMART" id="SM00312">
    <property type="entry name" value="PX"/>
    <property type="match status" value="1"/>
</dbReference>
<dbReference type="PROSITE" id="PS50195">
    <property type="entry name" value="PX"/>
    <property type="match status" value="1"/>
</dbReference>
<dbReference type="SUPFAM" id="SSF64268">
    <property type="entry name" value="PX domain"/>
    <property type="match status" value="1"/>
</dbReference>
<dbReference type="GO" id="GO:0032456">
    <property type="term" value="P:endocytic recycling"/>
    <property type="evidence" value="ECO:0007669"/>
    <property type="project" value="TreeGrafter"/>
</dbReference>
<dbReference type="PANTHER" id="PTHR45949">
    <property type="entry name" value="SORTING NEXIN-4"/>
    <property type="match status" value="1"/>
</dbReference>
<evidence type="ECO:0000256" key="7">
    <source>
        <dbReference type="ARBA" id="ARBA00023136"/>
    </source>
</evidence>
<dbReference type="PANTHER" id="PTHR45949:SF2">
    <property type="entry name" value="SORTING NEXIN-4"/>
    <property type="match status" value="1"/>
</dbReference>
<reference evidence="13 14" key="1">
    <citation type="submission" date="2018-06" db="EMBL/GenBank/DDBJ databases">
        <title>Whole genome sequencing of Candida tropicalis (genome annotated by CSBL at Korea University).</title>
        <authorList>
            <person name="Ahn J."/>
        </authorList>
    </citation>
    <scope>NUCLEOTIDE SEQUENCE [LARGE SCALE GENOMIC DNA]</scope>
    <source>
        <strain evidence="13 14">ATCC 20962</strain>
    </source>
</reference>
<dbReference type="OrthoDB" id="205639at2759"/>
<evidence type="ECO:0000256" key="9">
    <source>
        <dbReference type="ARBA" id="ARBA00041273"/>
    </source>
</evidence>